<name>A0A5B7TS32_9FLAO</name>
<evidence type="ECO:0000313" key="2">
    <source>
        <dbReference type="Proteomes" id="UP000306229"/>
    </source>
</evidence>
<proteinExistence type="predicted"/>
<sequence length="165" mass="18844">MTKLVLYISFFIAITVKPTVPEIRELYIKSANSEEVAKDFYQKLESVKVTDDATLVGYKAASLTVKAKFESKIKDKKEYFKKGAAMLETVIANNTNNVELRLIRLSVQENSPKLLKYKTNIDEDKTFIYSQLPHIRNTALKKHIRGYVSQSNAFSTEEKTVISKL</sequence>
<accession>A0A5B7TS32</accession>
<dbReference type="KEGG" id="fbe:FF125_14460"/>
<keyword evidence="2" id="KW-1185">Reference proteome</keyword>
<protein>
    <submittedName>
        <fullName evidence="1">Uncharacterized protein</fullName>
    </submittedName>
</protein>
<dbReference type="Proteomes" id="UP000306229">
    <property type="component" value="Chromosome"/>
</dbReference>
<evidence type="ECO:0000313" key="1">
    <source>
        <dbReference type="EMBL" id="QCX39585.1"/>
    </source>
</evidence>
<dbReference type="RefSeq" id="WP_138950434.1">
    <property type="nucleotide sequence ID" value="NZ_CP040749.1"/>
</dbReference>
<dbReference type="OrthoDB" id="663842at2"/>
<dbReference type="AlphaFoldDB" id="A0A5B7TS32"/>
<reference evidence="1 2" key="1">
    <citation type="submission" date="2019-05" db="EMBL/GenBank/DDBJ databases">
        <title>Algicella ahnfeltiae gen. nov., sp. nov., a novel marine bacterium of the family Flavobacteriaceae isolated from a red alga.</title>
        <authorList>
            <person name="Nedashkovskaya O.I."/>
            <person name="Kukhlevskiy A.D."/>
            <person name="Kim S.-G."/>
            <person name="Zhukova N.V."/>
            <person name="Mikhailov V.V."/>
        </authorList>
    </citation>
    <scope>NUCLEOTIDE SEQUENCE [LARGE SCALE GENOMIC DNA]</scope>
    <source>
        <strain evidence="1 2">10Alg115</strain>
    </source>
</reference>
<dbReference type="EMBL" id="CP040749">
    <property type="protein sequence ID" value="QCX39585.1"/>
    <property type="molecule type" value="Genomic_DNA"/>
</dbReference>
<gene>
    <name evidence="1" type="ORF">FF125_14460</name>
</gene>
<organism evidence="1 2">
    <name type="scientific">Aureibaculum algae</name>
    <dbReference type="NCBI Taxonomy" id="2584122"/>
    <lineage>
        <taxon>Bacteria</taxon>
        <taxon>Pseudomonadati</taxon>
        <taxon>Bacteroidota</taxon>
        <taxon>Flavobacteriia</taxon>
        <taxon>Flavobacteriales</taxon>
        <taxon>Flavobacteriaceae</taxon>
        <taxon>Aureibaculum</taxon>
    </lineage>
</organism>